<reference evidence="3" key="1">
    <citation type="submission" date="2022-12" db="EMBL/GenBank/DDBJ databases">
        <authorList>
            <person name="Mo P."/>
        </authorList>
    </citation>
    <scope>NUCLEOTIDE SEQUENCE [LARGE SCALE GENOMIC DNA]</scope>
    <source>
        <strain evidence="3">HUAS 3-15</strain>
    </source>
</reference>
<accession>A0ABY7PVP1</accession>
<keyword evidence="3" id="KW-1185">Reference proteome</keyword>
<dbReference type="RefSeq" id="WP_270139737.1">
    <property type="nucleotide sequence ID" value="NZ_CP115450.1"/>
</dbReference>
<proteinExistence type="predicted"/>
<feature type="region of interest" description="Disordered" evidence="1">
    <location>
        <begin position="1"/>
        <end position="26"/>
    </location>
</feature>
<evidence type="ECO:0000256" key="1">
    <source>
        <dbReference type="SAM" id="MobiDB-lite"/>
    </source>
</evidence>
<organism evidence="2 3">
    <name type="scientific">Kitasatospora cathayae</name>
    <dbReference type="NCBI Taxonomy" id="3004092"/>
    <lineage>
        <taxon>Bacteria</taxon>
        <taxon>Bacillati</taxon>
        <taxon>Actinomycetota</taxon>
        <taxon>Actinomycetes</taxon>
        <taxon>Kitasatosporales</taxon>
        <taxon>Streptomycetaceae</taxon>
        <taxon>Kitasatospora</taxon>
    </lineage>
</organism>
<evidence type="ECO:0000313" key="3">
    <source>
        <dbReference type="Proteomes" id="UP001212821"/>
    </source>
</evidence>
<evidence type="ECO:0000313" key="2">
    <source>
        <dbReference type="EMBL" id="WBP84483.1"/>
    </source>
</evidence>
<sequence>MGRAAGRITAAGPGQPSDTSRLRIDDRDGQRHICRGDEEQLFPALRARARPDALRRCERRLREAGAGPRGSPCPTVWGLPPGAGAITALRNHLAGHDTTGQRSP</sequence>
<name>A0ABY7PVP1_9ACTN</name>
<protein>
    <submittedName>
        <fullName evidence="2">Uncharacterized protein</fullName>
    </submittedName>
</protein>
<dbReference type="Proteomes" id="UP001212821">
    <property type="component" value="Chromosome"/>
</dbReference>
<gene>
    <name evidence="2" type="ORF">O1G21_00510</name>
</gene>
<dbReference type="EMBL" id="CP115450">
    <property type="protein sequence ID" value="WBP84483.1"/>
    <property type="molecule type" value="Genomic_DNA"/>
</dbReference>